<evidence type="ECO:0008006" key="4">
    <source>
        <dbReference type="Google" id="ProtNLM"/>
    </source>
</evidence>
<reference evidence="3" key="1">
    <citation type="submission" date="2018-07" db="EMBL/GenBank/DDBJ databases">
        <authorList>
            <person name="Safronova V.I."/>
            <person name="Chirak E.R."/>
            <person name="Sazanova A.L."/>
        </authorList>
    </citation>
    <scope>NUCLEOTIDE SEQUENCE [LARGE SCALE GENOMIC DNA]</scope>
    <source>
        <strain evidence="3">RCAM04685</strain>
    </source>
</reference>
<feature type="signal peptide" evidence="1">
    <location>
        <begin position="1"/>
        <end position="18"/>
    </location>
</feature>
<protein>
    <recommendedName>
        <fullName evidence="4">DUF4189 domain-containing protein</fullName>
    </recommendedName>
</protein>
<sequence length="69" mass="7037">MKALIAVICAAMMSGCAAIDGPNVAGEADATEMGSPEYSRHFAELAAEAAKEKAGPRTCTIKGGMVNCF</sequence>
<keyword evidence="1" id="KW-0732">Signal</keyword>
<dbReference type="Proteomes" id="UP000255207">
    <property type="component" value="Unassembled WGS sequence"/>
</dbReference>
<accession>A0A370L331</accession>
<dbReference type="RefSeq" id="WP_114830444.1">
    <property type="nucleotide sequence ID" value="NZ_QQTO01000012.1"/>
</dbReference>
<dbReference type="AlphaFoldDB" id="A0A370L331"/>
<keyword evidence="3" id="KW-1185">Reference proteome</keyword>
<evidence type="ECO:0000256" key="1">
    <source>
        <dbReference type="SAM" id="SignalP"/>
    </source>
</evidence>
<name>A0A370L331_9HYPH</name>
<proteinExistence type="predicted"/>
<organism evidence="2 3">
    <name type="scientific">Bosea caraganae</name>
    <dbReference type="NCBI Taxonomy" id="2763117"/>
    <lineage>
        <taxon>Bacteria</taxon>
        <taxon>Pseudomonadati</taxon>
        <taxon>Pseudomonadota</taxon>
        <taxon>Alphaproteobacteria</taxon>
        <taxon>Hyphomicrobiales</taxon>
        <taxon>Boseaceae</taxon>
        <taxon>Bosea</taxon>
    </lineage>
</organism>
<comment type="caution">
    <text evidence="2">The sequence shown here is derived from an EMBL/GenBank/DDBJ whole genome shotgun (WGS) entry which is preliminary data.</text>
</comment>
<evidence type="ECO:0000313" key="2">
    <source>
        <dbReference type="EMBL" id="RDJ22834.1"/>
    </source>
</evidence>
<feature type="chain" id="PRO_5030068311" description="DUF4189 domain-containing protein" evidence="1">
    <location>
        <begin position="19"/>
        <end position="69"/>
    </location>
</feature>
<gene>
    <name evidence="2" type="ORF">DWE98_16800</name>
</gene>
<dbReference type="PROSITE" id="PS51257">
    <property type="entry name" value="PROKAR_LIPOPROTEIN"/>
    <property type="match status" value="1"/>
</dbReference>
<evidence type="ECO:0000313" key="3">
    <source>
        <dbReference type="Proteomes" id="UP000255207"/>
    </source>
</evidence>
<dbReference type="EMBL" id="QQTP01000009">
    <property type="protein sequence ID" value="RDJ22834.1"/>
    <property type="molecule type" value="Genomic_DNA"/>
</dbReference>